<sequence length="60" mass="6876">MPFQPSFVNGFVQISAAIFYSTNNFFRNKEEATPRLSMAQNSNSFTYRNTVINAFSLRVC</sequence>
<protein>
    <submittedName>
        <fullName evidence="1">Uncharacterized protein</fullName>
    </submittedName>
</protein>
<proteinExistence type="predicted"/>
<reference evidence="1 2" key="1">
    <citation type="submission" date="2018-06" db="EMBL/GenBank/DDBJ databases">
        <authorList>
            <consortium name="Pathogen Informatics"/>
            <person name="Doyle S."/>
        </authorList>
    </citation>
    <scope>NUCLEOTIDE SEQUENCE [LARGE SCALE GENOMIC DNA]</scope>
    <source>
        <strain evidence="1 2">NCTC12151</strain>
    </source>
</reference>
<keyword evidence="2" id="KW-1185">Reference proteome</keyword>
<name>A0A2X4UV38_9GAMM</name>
<organism evidence="1 2">
    <name type="scientific">Leminorella richardii</name>
    <dbReference type="NCBI Taxonomy" id="158841"/>
    <lineage>
        <taxon>Bacteria</taxon>
        <taxon>Pseudomonadati</taxon>
        <taxon>Pseudomonadota</taxon>
        <taxon>Gammaproteobacteria</taxon>
        <taxon>Enterobacterales</taxon>
        <taxon>Budviciaceae</taxon>
        <taxon>Leminorella</taxon>
    </lineage>
</organism>
<accession>A0A2X4UV38</accession>
<dbReference type="KEGG" id="lri:NCTC12151_02663"/>
<gene>
    <name evidence="1" type="ORF">NCTC12151_02663</name>
</gene>
<dbReference type="EMBL" id="LS483470">
    <property type="protein sequence ID" value="SQI42671.1"/>
    <property type="molecule type" value="Genomic_DNA"/>
</dbReference>
<dbReference type="Proteomes" id="UP000249005">
    <property type="component" value="Chromosome 1"/>
</dbReference>
<evidence type="ECO:0000313" key="2">
    <source>
        <dbReference type="Proteomes" id="UP000249005"/>
    </source>
</evidence>
<dbReference type="AlphaFoldDB" id="A0A2X4UV38"/>
<evidence type="ECO:0000313" key="1">
    <source>
        <dbReference type="EMBL" id="SQI42671.1"/>
    </source>
</evidence>